<dbReference type="InterPro" id="IPR005149">
    <property type="entry name" value="Tscrpt_reg_PadR_N"/>
</dbReference>
<organism evidence="2 3">
    <name type="scientific">Microbispora cellulosiformans</name>
    <dbReference type="NCBI Taxonomy" id="2614688"/>
    <lineage>
        <taxon>Bacteria</taxon>
        <taxon>Bacillati</taxon>
        <taxon>Actinomycetota</taxon>
        <taxon>Actinomycetes</taxon>
        <taxon>Streptosporangiales</taxon>
        <taxon>Streptosporangiaceae</taxon>
        <taxon>Microbispora</taxon>
    </lineage>
</organism>
<gene>
    <name evidence="2" type="ORF">F5972_27880</name>
</gene>
<evidence type="ECO:0000313" key="3">
    <source>
        <dbReference type="Proteomes" id="UP000327011"/>
    </source>
</evidence>
<dbReference type="Gene3D" id="1.10.10.10">
    <property type="entry name" value="Winged helix-like DNA-binding domain superfamily/Winged helix DNA-binding domain"/>
    <property type="match status" value="1"/>
</dbReference>
<dbReference type="AlphaFoldDB" id="A0A5J5JX01"/>
<dbReference type="Pfam" id="PF03551">
    <property type="entry name" value="PadR"/>
    <property type="match status" value="1"/>
</dbReference>
<proteinExistence type="predicted"/>
<evidence type="ECO:0000259" key="1">
    <source>
        <dbReference type="Pfam" id="PF03551"/>
    </source>
</evidence>
<dbReference type="InterPro" id="IPR036390">
    <property type="entry name" value="WH_DNA-bd_sf"/>
</dbReference>
<dbReference type="Proteomes" id="UP000327011">
    <property type="component" value="Unassembled WGS sequence"/>
</dbReference>
<feature type="domain" description="Transcription regulator PadR N-terminal" evidence="1">
    <location>
        <begin position="26"/>
        <end position="82"/>
    </location>
</feature>
<dbReference type="SUPFAM" id="SSF46785">
    <property type="entry name" value="Winged helix' DNA-binding domain"/>
    <property type="match status" value="1"/>
</dbReference>
<protein>
    <submittedName>
        <fullName evidence="2">PadR family transcriptional regulator</fullName>
    </submittedName>
</protein>
<comment type="caution">
    <text evidence="2">The sequence shown here is derived from an EMBL/GenBank/DDBJ whole genome shotgun (WGS) entry which is preliminary data.</text>
</comment>
<dbReference type="EMBL" id="VYTZ01000012">
    <property type="protein sequence ID" value="KAA9375201.1"/>
    <property type="molecule type" value="Genomic_DNA"/>
</dbReference>
<dbReference type="InterPro" id="IPR036388">
    <property type="entry name" value="WH-like_DNA-bd_sf"/>
</dbReference>
<dbReference type="RefSeq" id="WP_150937494.1">
    <property type="nucleotide sequence ID" value="NZ_VYTZ01000012.1"/>
</dbReference>
<reference evidence="2 3" key="1">
    <citation type="submission" date="2019-09" db="EMBL/GenBank/DDBJ databases">
        <title>Screening of Novel Bioactive Compounds from Soil-Associated.</title>
        <authorList>
            <person name="Gong X."/>
        </authorList>
    </citation>
    <scope>NUCLEOTIDE SEQUENCE [LARGE SCALE GENOMIC DNA]</scope>
    <source>
        <strain evidence="2 3">Gxj-6</strain>
    </source>
</reference>
<sequence length="122" mass="13481">MSPPVRVTKPLLDVLETLITALHQGYELHGWAIIKATGRSGPTVYGVLDRLEDAGWIEGNWEDRNPDPSKPARRFYKLTGVGLPAARNLLLERRPRSLRTTHEVDGSLRRLLGPTSCGGSTL</sequence>
<keyword evidence="3" id="KW-1185">Reference proteome</keyword>
<accession>A0A5J5JX01</accession>
<name>A0A5J5JX01_9ACTN</name>
<evidence type="ECO:0000313" key="2">
    <source>
        <dbReference type="EMBL" id="KAA9375201.1"/>
    </source>
</evidence>